<dbReference type="Pfam" id="PF00280">
    <property type="entry name" value="potato_inhibit"/>
    <property type="match status" value="1"/>
</dbReference>
<dbReference type="Gene3D" id="3.30.10.10">
    <property type="entry name" value="Trypsin Inhibitor V, subunit A"/>
    <property type="match status" value="1"/>
</dbReference>
<gene>
    <name evidence="5" type="ORF">Slati_2589200</name>
</gene>
<organism evidence="5">
    <name type="scientific">Sesamum latifolium</name>
    <dbReference type="NCBI Taxonomy" id="2727402"/>
    <lineage>
        <taxon>Eukaryota</taxon>
        <taxon>Viridiplantae</taxon>
        <taxon>Streptophyta</taxon>
        <taxon>Embryophyta</taxon>
        <taxon>Tracheophyta</taxon>
        <taxon>Spermatophyta</taxon>
        <taxon>Magnoliopsida</taxon>
        <taxon>eudicotyledons</taxon>
        <taxon>Gunneridae</taxon>
        <taxon>Pentapetalae</taxon>
        <taxon>asterids</taxon>
        <taxon>lamiids</taxon>
        <taxon>Lamiales</taxon>
        <taxon>Pedaliaceae</taxon>
        <taxon>Sesamum</taxon>
    </lineage>
</organism>
<proteinExistence type="inferred from homology"/>
<keyword evidence="2" id="KW-0646">Protease inhibitor</keyword>
<protein>
    <submittedName>
        <fullName evidence="5">Subtilisin-chymotrypsin inhibitor-2A</fullName>
    </submittedName>
</protein>
<evidence type="ECO:0000256" key="1">
    <source>
        <dbReference type="ARBA" id="ARBA00008210"/>
    </source>
</evidence>
<reference evidence="5" key="1">
    <citation type="submission" date="2020-06" db="EMBL/GenBank/DDBJ databases">
        <authorList>
            <person name="Li T."/>
            <person name="Hu X."/>
            <person name="Zhang T."/>
            <person name="Song X."/>
            <person name="Zhang H."/>
            <person name="Dai N."/>
            <person name="Sheng W."/>
            <person name="Hou X."/>
            <person name="Wei L."/>
        </authorList>
    </citation>
    <scope>NUCLEOTIDE SEQUENCE</scope>
    <source>
        <strain evidence="5">KEN1</strain>
        <tissue evidence="5">Leaf</tissue>
    </source>
</reference>
<evidence type="ECO:0000256" key="4">
    <source>
        <dbReference type="SAM" id="SignalP"/>
    </source>
</evidence>
<dbReference type="AlphaFoldDB" id="A0AAW2VS45"/>
<dbReference type="GO" id="GO:0004867">
    <property type="term" value="F:serine-type endopeptidase inhibitor activity"/>
    <property type="evidence" value="ECO:0007669"/>
    <property type="project" value="UniProtKB-KW"/>
</dbReference>
<evidence type="ECO:0000313" key="5">
    <source>
        <dbReference type="EMBL" id="KAL0432549.1"/>
    </source>
</evidence>
<evidence type="ECO:0000256" key="2">
    <source>
        <dbReference type="ARBA" id="ARBA00022690"/>
    </source>
</evidence>
<dbReference type="GO" id="GO:0009611">
    <property type="term" value="P:response to wounding"/>
    <property type="evidence" value="ECO:0007669"/>
    <property type="project" value="InterPro"/>
</dbReference>
<dbReference type="SUPFAM" id="SSF54654">
    <property type="entry name" value="CI-2 family of serine protease inhibitors"/>
    <property type="match status" value="1"/>
</dbReference>
<keyword evidence="3" id="KW-0722">Serine protease inhibitor</keyword>
<feature type="chain" id="PRO_5043688502" evidence="4">
    <location>
        <begin position="26"/>
        <end position="112"/>
    </location>
</feature>
<comment type="caution">
    <text evidence="5">The sequence shown here is derived from an EMBL/GenBank/DDBJ whole genome shotgun (WGS) entry which is preliminary data.</text>
</comment>
<comment type="similarity">
    <text evidence="1">Belongs to the protease inhibitor I13 (potato type I serine protease inhibitor) family.</text>
</comment>
<keyword evidence="4" id="KW-0732">Signal</keyword>
<dbReference type="EMBL" id="JACGWN010000009">
    <property type="protein sequence ID" value="KAL0432549.1"/>
    <property type="molecule type" value="Genomic_DNA"/>
</dbReference>
<dbReference type="InterPro" id="IPR000864">
    <property type="entry name" value="Prot_inh_pot1"/>
</dbReference>
<evidence type="ECO:0000256" key="3">
    <source>
        <dbReference type="ARBA" id="ARBA00022900"/>
    </source>
</evidence>
<accession>A0AAW2VS45</accession>
<sequence>MELIKEFPLLFLFTLFLLHANLGLGERSSYPPCRSFPCQDVQCCSNGKYKIEWPELLGKTPEEAKAVIGRDNPLVTVVLVPRGTGTTDDFCCNRVWLKLDDKNRIYQVPIVG</sequence>
<dbReference type="PANTHER" id="PTHR33091">
    <property type="entry name" value="PROTEIN, PUTATIVE, EXPRESSED-RELATED"/>
    <property type="match status" value="1"/>
</dbReference>
<dbReference type="PANTHER" id="PTHR33091:SF50">
    <property type="entry name" value="OS06G0319900 PROTEIN"/>
    <property type="match status" value="1"/>
</dbReference>
<reference evidence="5" key="2">
    <citation type="journal article" date="2024" name="Plant">
        <title>Genomic evolution and insights into agronomic trait innovations of Sesamum species.</title>
        <authorList>
            <person name="Miao H."/>
            <person name="Wang L."/>
            <person name="Qu L."/>
            <person name="Liu H."/>
            <person name="Sun Y."/>
            <person name="Le M."/>
            <person name="Wang Q."/>
            <person name="Wei S."/>
            <person name="Zheng Y."/>
            <person name="Lin W."/>
            <person name="Duan Y."/>
            <person name="Cao H."/>
            <person name="Xiong S."/>
            <person name="Wang X."/>
            <person name="Wei L."/>
            <person name="Li C."/>
            <person name="Ma Q."/>
            <person name="Ju M."/>
            <person name="Zhao R."/>
            <person name="Li G."/>
            <person name="Mu C."/>
            <person name="Tian Q."/>
            <person name="Mei H."/>
            <person name="Zhang T."/>
            <person name="Gao T."/>
            <person name="Zhang H."/>
        </authorList>
    </citation>
    <scope>NUCLEOTIDE SEQUENCE</scope>
    <source>
        <strain evidence="5">KEN1</strain>
    </source>
</reference>
<dbReference type="InterPro" id="IPR036354">
    <property type="entry name" value="Prot_inh_pot1_sf"/>
</dbReference>
<feature type="signal peptide" evidence="4">
    <location>
        <begin position="1"/>
        <end position="25"/>
    </location>
</feature>
<name>A0AAW2VS45_9LAMI</name>